<proteinExistence type="predicted"/>
<feature type="region of interest" description="Disordered" evidence="1">
    <location>
        <begin position="1"/>
        <end position="78"/>
    </location>
</feature>
<keyword evidence="3" id="KW-1185">Reference proteome</keyword>
<feature type="compositionally biased region" description="Basic and acidic residues" evidence="1">
    <location>
        <begin position="56"/>
        <end position="74"/>
    </location>
</feature>
<evidence type="ECO:0000313" key="3">
    <source>
        <dbReference type="Proteomes" id="UP001396334"/>
    </source>
</evidence>
<sequence>MMRNESSNINKNNVSHSDSSSGTENLSSTGTSSSSESVDRCRQSKEEEAFNENDFGNDHNNHDMDNSSERDRHLGKGSSCVDKEFVKNSKEVDNRIGPSWAEIVSNKMCEGSFHSVENGLDSEDMDQMTNRKALELEKSLGIHIEGDESEAVREIALLDWN</sequence>
<protein>
    <submittedName>
        <fullName evidence="2">Uncharacterized protein</fullName>
    </submittedName>
</protein>
<reference evidence="2 3" key="1">
    <citation type="journal article" date="2024" name="G3 (Bethesda)">
        <title>Genome assembly of Hibiscus sabdariffa L. provides insights into metabolisms of medicinal natural products.</title>
        <authorList>
            <person name="Kim T."/>
        </authorList>
    </citation>
    <scope>NUCLEOTIDE SEQUENCE [LARGE SCALE GENOMIC DNA]</scope>
    <source>
        <strain evidence="2">TK-2024</strain>
        <tissue evidence="2">Old leaves</tissue>
    </source>
</reference>
<feature type="compositionally biased region" description="Polar residues" evidence="1">
    <location>
        <begin position="1"/>
        <end position="16"/>
    </location>
</feature>
<feature type="compositionally biased region" description="Low complexity" evidence="1">
    <location>
        <begin position="17"/>
        <end position="36"/>
    </location>
</feature>
<organism evidence="2 3">
    <name type="scientific">Hibiscus sabdariffa</name>
    <name type="common">roselle</name>
    <dbReference type="NCBI Taxonomy" id="183260"/>
    <lineage>
        <taxon>Eukaryota</taxon>
        <taxon>Viridiplantae</taxon>
        <taxon>Streptophyta</taxon>
        <taxon>Embryophyta</taxon>
        <taxon>Tracheophyta</taxon>
        <taxon>Spermatophyta</taxon>
        <taxon>Magnoliopsida</taxon>
        <taxon>eudicotyledons</taxon>
        <taxon>Gunneridae</taxon>
        <taxon>Pentapetalae</taxon>
        <taxon>rosids</taxon>
        <taxon>malvids</taxon>
        <taxon>Malvales</taxon>
        <taxon>Malvaceae</taxon>
        <taxon>Malvoideae</taxon>
        <taxon>Hibiscus</taxon>
    </lineage>
</organism>
<name>A0ABR2NR33_9ROSI</name>
<evidence type="ECO:0000313" key="2">
    <source>
        <dbReference type="EMBL" id="KAK8978626.1"/>
    </source>
</evidence>
<gene>
    <name evidence="2" type="ORF">V6N11_055612</name>
</gene>
<dbReference type="EMBL" id="JBBPBN010000111">
    <property type="protein sequence ID" value="KAK8978626.1"/>
    <property type="molecule type" value="Genomic_DNA"/>
</dbReference>
<feature type="compositionally biased region" description="Basic and acidic residues" evidence="1">
    <location>
        <begin position="37"/>
        <end position="48"/>
    </location>
</feature>
<accession>A0ABR2NR33</accession>
<dbReference type="Proteomes" id="UP001396334">
    <property type="component" value="Unassembled WGS sequence"/>
</dbReference>
<comment type="caution">
    <text evidence="2">The sequence shown here is derived from an EMBL/GenBank/DDBJ whole genome shotgun (WGS) entry which is preliminary data.</text>
</comment>
<evidence type="ECO:0000256" key="1">
    <source>
        <dbReference type="SAM" id="MobiDB-lite"/>
    </source>
</evidence>